<reference evidence="4" key="1">
    <citation type="journal article" date="2014" name="Proc. Natl. Acad. Sci. U.S.A.">
        <title>Extensive sampling of basidiomycete genomes demonstrates inadequacy of the white-rot/brown-rot paradigm for wood decay fungi.</title>
        <authorList>
            <person name="Riley R."/>
            <person name="Salamov A.A."/>
            <person name="Brown D.W."/>
            <person name="Nagy L.G."/>
            <person name="Floudas D."/>
            <person name="Held B.W."/>
            <person name="Levasseur A."/>
            <person name="Lombard V."/>
            <person name="Morin E."/>
            <person name="Otillar R."/>
            <person name="Lindquist E.A."/>
            <person name="Sun H."/>
            <person name="LaButti K.M."/>
            <person name="Schmutz J."/>
            <person name="Jabbour D."/>
            <person name="Luo H."/>
            <person name="Baker S.E."/>
            <person name="Pisabarro A.G."/>
            <person name="Walton J.D."/>
            <person name="Blanchette R.A."/>
            <person name="Henrissat B."/>
            <person name="Martin F."/>
            <person name="Cullen D."/>
            <person name="Hibbett D.S."/>
            <person name="Grigoriev I.V."/>
        </authorList>
    </citation>
    <scope>NUCLEOTIDE SEQUENCE [LARGE SCALE GENOMIC DNA]</scope>
    <source>
        <strain evidence="4">PC15</strain>
    </source>
</reference>
<proteinExistence type="predicted"/>
<feature type="transmembrane region" description="Helical" evidence="1">
    <location>
        <begin position="220"/>
        <end position="240"/>
    </location>
</feature>
<keyword evidence="1" id="KW-0812">Transmembrane</keyword>
<evidence type="ECO:0000313" key="4">
    <source>
        <dbReference type="Proteomes" id="UP000027073"/>
    </source>
</evidence>
<evidence type="ECO:0000256" key="2">
    <source>
        <dbReference type="SAM" id="SignalP"/>
    </source>
</evidence>
<evidence type="ECO:0000313" key="3">
    <source>
        <dbReference type="EMBL" id="KDQ26571.1"/>
    </source>
</evidence>
<dbReference type="EMBL" id="KL198009">
    <property type="protein sequence ID" value="KDQ26571.1"/>
    <property type="molecule type" value="Genomic_DNA"/>
</dbReference>
<organism evidence="3 4">
    <name type="scientific">Pleurotus ostreatus (strain PC15)</name>
    <name type="common">Oyster mushroom</name>
    <dbReference type="NCBI Taxonomy" id="1137138"/>
    <lineage>
        <taxon>Eukaryota</taxon>
        <taxon>Fungi</taxon>
        <taxon>Dikarya</taxon>
        <taxon>Basidiomycota</taxon>
        <taxon>Agaricomycotina</taxon>
        <taxon>Agaricomycetes</taxon>
        <taxon>Agaricomycetidae</taxon>
        <taxon>Agaricales</taxon>
        <taxon>Pleurotineae</taxon>
        <taxon>Pleurotaceae</taxon>
        <taxon>Pleurotus</taxon>
    </lineage>
</organism>
<dbReference type="VEuPathDB" id="FungiDB:PLEOSDRAFT_1105475"/>
<dbReference type="InParanoid" id="A0A067NSG0"/>
<gene>
    <name evidence="3" type="ORF">PLEOSDRAFT_1105475</name>
</gene>
<dbReference type="AlphaFoldDB" id="A0A067NSG0"/>
<dbReference type="Proteomes" id="UP000027073">
    <property type="component" value="Unassembled WGS sequence"/>
</dbReference>
<evidence type="ECO:0000256" key="1">
    <source>
        <dbReference type="SAM" id="Phobius"/>
    </source>
</evidence>
<name>A0A067NSG0_PLEO1</name>
<feature type="signal peptide" evidence="2">
    <location>
        <begin position="1"/>
        <end position="18"/>
    </location>
</feature>
<keyword evidence="1" id="KW-1133">Transmembrane helix</keyword>
<protein>
    <submittedName>
        <fullName evidence="3">Uncharacterized protein</fullName>
    </submittedName>
</protein>
<feature type="chain" id="PRO_5001642555" evidence="2">
    <location>
        <begin position="19"/>
        <end position="295"/>
    </location>
</feature>
<dbReference type="OrthoDB" id="2758521at2759"/>
<keyword evidence="1" id="KW-0472">Membrane</keyword>
<accession>A0A067NSG0</accession>
<sequence>MFILQSVGLFRLCFLVAAGVFASKARRNVTIDDLYGDDLTHIAPTYLPSGRWKLGGAVGLAKLNASLVHNQTWHDAIHKVKDEPTTVNFGFTGVAIYVYCVIPNRPSGSLTNAFADYKFFIDGNLVGRYIHLAENGPAYFYNTSVYVNTTMDNAFHNFSIVVDSTDKTVSLLFDYAIYTTMGKVPSGTSTTMLASTNTNPQPTNTLKDASASSHGVAVRLGTALGVFAWFVLTGAIAYALRTKICSACRRVTLLRNLSRLLKNWAGYTVGRRSGVPGALRGKGRAAPETLPPYAR</sequence>
<dbReference type="STRING" id="1137138.A0A067NSG0"/>
<dbReference type="HOGENOM" id="CLU_877501_0_0_1"/>
<keyword evidence="2" id="KW-0732">Signal</keyword>